<dbReference type="CDD" id="cd00408">
    <property type="entry name" value="DHDPS-like"/>
    <property type="match status" value="1"/>
</dbReference>
<gene>
    <name evidence="3" type="ORF">METZ01_LOCUS45167</name>
</gene>
<dbReference type="Gene3D" id="3.20.20.70">
    <property type="entry name" value="Aldolase class I"/>
    <property type="match status" value="1"/>
</dbReference>
<dbReference type="Pfam" id="PF00701">
    <property type="entry name" value="DHDPS"/>
    <property type="match status" value="1"/>
</dbReference>
<dbReference type="SMART" id="SM01130">
    <property type="entry name" value="DHDPS"/>
    <property type="match status" value="1"/>
</dbReference>
<organism evidence="3">
    <name type="scientific">marine metagenome</name>
    <dbReference type="NCBI Taxonomy" id="408172"/>
    <lineage>
        <taxon>unclassified sequences</taxon>
        <taxon>metagenomes</taxon>
        <taxon>ecological metagenomes</taxon>
    </lineage>
</organism>
<sequence length="298" mass="32206">MQNKEDWQGVYVVAVTPFEASGAIDEPSFRLLLETYIADGVDGIIIAGSTGEWYTLEDGERLRLFEIAVDVVGDRSHIIAGTSAISTAACTSLTRCAGEIGCQGAMVLPPPYALPNHREVVAHFSTVAGVGVPVMVYNNPARTQINLAGELLEDIATIDGVVALKDSSKDLYQIAETVRNFRSNLAIFSGLEPYAMPTILRGGVGVVSMSANIIGSTAVDFFRHIESGQIEQAVEIEHKLDRIYAAFYAGGYGVYVVIKECMNILGRPGGFPRPPHLPIDNKGRKRLTQLMSELGFVE</sequence>
<name>A0A381RTT8_9ZZZZ</name>
<proteinExistence type="predicted"/>
<accession>A0A381RTT8</accession>
<dbReference type="EMBL" id="UINC01002048">
    <property type="protein sequence ID" value="SUZ92313.1"/>
    <property type="molecule type" value="Genomic_DNA"/>
</dbReference>
<dbReference type="SUPFAM" id="SSF51569">
    <property type="entry name" value="Aldolase"/>
    <property type="match status" value="1"/>
</dbReference>
<evidence type="ECO:0000256" key="2">
    <source>
        <dbReference type="ARBA" id="ARBA00023270"/>
    </source>
</evidence>
<dbReference type="InterPro" id="IPR002220">
    <property type="entry name" value="DapA-like"/>
</dbReference>
<protein>
    <recommendedName>
        <fullName evidence="4">4-hydroxy-tetrahydrodipicolinate synthase</fullName>
    </recommendedName>
</protein>
<dbReference type="PROSITE" id="PS00666">
    <property type="entry name" value="DHDPS_2"/>
    <property type="match status" value="1"/>
</dbReference>
<evidence type="ECO:0008006" key="4">
    <source>
        <dbReference type="Google" id="ProtNLM"/>
    </source>
</evidence>
<dbReference type="GO" id="GO:0008840">
    <property type="term" value="F:4-hydroxy-tetrahydrodipicolinate synthase activity"/>
    <property type="evidence" value="ECO:0007669"/>
    <property type="project" value="TreeGrafter"/>
</dbReference>
<dbReference type="InterPro" id="IPR020625">
    <property type="entry name" value="Schiff_base-form_aldolases_AS"/>
</dbReference>
<evidence type="ECO:0000256" key="1">
    <source>
        <dbReference type="ARBA" id="ARBA00023239"/>
    </source>
</evidence>
<keyword evidence="2" id="KW-0704">Schiff base</keyword>
<reference evidence="3" key="1">
    <citation type="submission" date="2018-05" db="EMBL/GenBank/DDBJ databases">
        <authorList>
            <person name="Lanie J.A."/>
            <person name="Ng W.-L."/>
            <person name="Kazmierczak K.M."/>
            <person name="Andrzejewski T.M."/>
            <person name="Davidsen T.M."/>
            <person name="Wayne K.J."/>
            <person name="Tettelin H."/>
            <person name="Glass J.I."/>
            <person name="Rusch D."/>
            <person name="Podicherti R."/>
            <person name="Tsui H.-C.T."/>
            <person name="Winkler M.E."/>
        </authorList>
    </citation>
    <scope>NUCLEOTIDE SEQUENCE</scope>
</reference>
<keyword evidence="1" id="KW-0456">Lyase</keyword>
<evidence type="ECO:0000313" key="3">
    <source>
        <dbReference type="EMBL" id="SUZ92313.1"/>
    </source>
</evidence>
<dbReference type="PANTHER" id="PTHR12128:SF66">
    <property type="entry name" value="4-HYDROXY-2-OXOGLUTARATE ALDOLASE, MITOCHONDRIAL"/>
    <property type="match status" value="1"/>
</dbReference>
<dbReference type="PIRSF" id="PIRSF001365">
    <property type="entry name" value="DHDPS"/>
    <property type="match status" value="1"/>
</dbReference>
<dbReference type="AlphaFoldDB" id="A0A381RTT8"/>
<dbReference type="PANTHER" id="PTHR12128">
    <property type="entry name" value="DIHYDRODIPICOLINATE SYNTHASE"/>
    <property type="match status" value="1"/>
</dbReference>
<dbReference type="InterPro" id="IPR013785">
    <property type="entry name" value="Aldolase_TIM"/>
</dbReference>
<dbReference type="PRINTS" id="PR00146">
    <property type="entry name" value="DHPICSNTHASE"/>
</dbReference>
<dbReference type="GO" id="GO:0044281">
    <property type="term" value="P:small molecule metabolic process"/>
    <property type="evidence" value="ECO:0007669"/>
    <property type="project" value="UniProtKB-ARBA"/>
</dbReference>